<proteinExistence type="predicted"/>
<dbReference type="SUPFAM" id="SSF109854">
    <property type="entry name" value="DinB/YfiT-like putative metalloenzymes"/>
    <property type="match status" value="1"/>
</dbReference>
<organism evidence="2 3">
    <name type="scientific">Streptomyces albipurpureus</name>
    <dbReference type="NCBI Taxonomy" id="2897419"/>
    <lineage>
        <taxon>Bacteria</taxon>
        <taxon>Bacillati</taxon>
        <taxon>Actinomycetota</taxon>
        <taxon>Actinomycetes</taxon>
        <taxon>Kitasatosporales</taxon>
        <taxon>Streptomycetaceae</taxon>
        <taxon>Streptomyces</taxon>
    </lineage>
</organism>
<dbReference type="EMBL" id="JAMQAW010000083">
    <property type="protein sequence ID" value="MCM2393655.1"/>
    <property type="molecule type" value="Genomic_DNA"/>
</dbReference>
<dbReference type="InterPro" id="IPR017517">
    <property type="entry name" value="Maleyloyr_isom"/>
</dbReference>
<reference evidence="2" key="1">
    <citation type="submission" date="2022-06" db="EMBL/GenBank/DDBJ databases">
        <title>Genome public.</title>
        <authorList>
            <person name="Sun Q."/>
        </authorList>
    </citation>
    <scope>NUCLEOTIDE SEQUENCE</scope>
    <source>
        <strain evidence="2">CWNU-1</strain>
    </source>
</reference>
<dbReference type="NCBIfam" id="TIGR03083">
    <property type="entry name" value="maleylpyruvate isomerase family mycothiol-dependent enzyme"/>
    <property type="match status" value="1"/>
</dbReference>
<protein>
    <submittedName>
        <fullName evidence="2">TIGR03086 family metal-binding protein</fullName>
    </submittedName>
</protein>
<dbReference type="Proteomes" id="UP001431429">
    <property type="component" value="Unassembled WGS sequence"/>
</dbReference>
<dbReference type="Pfam" id="PF11716">
    <property type="entry name" value="MDMPI_N"/>
    <property type="match status" value="1"/>
</dbReference>
<dbReference type="InterPro" id="IPR024344">
    <property type="entry name" value="MDMPI_metal-binding"/>
</dbReference>
<dbReference type="Gene3D" id="1.20.120.450">
    <property type="entry name" value="dinb family like domain"/>
    <property type="match status" value="1"/>
</dbReference>
<dbReference type="NCBIfam" id="TIGR03086">
    <property type="entry name" value="TIGR03086 family metal-binding protein"/>
    <property type="match status" value="1"/>
</dbReference>
<name>A0ABT0V189_9ACTN</name>
<evidence type="ECO:0000313" key="2">
    <source>
        <dbReference type="EMBL" id="MCM2393655.1"/>
    </source>
</evidence>
<keyword evidence="3" id="KW-1185">Reference proteome</keyword>
<evidence type="ECO:0000259" key="1">
    <source>
        <dbReference type="Pfam" id="PF11716"/>
    </source>
</evidence>
<dbReference type="RefSeq" id="WP_250923952.1">
    <property type="nucleotide sequence ID" value="NZ_JAMQAW010000083.1"/>
</dbReference>
<accession>A0ABT0V189</accession>
<feature type="domain" description="Mycothiol-dependent maleylpyruvate isomerase metal-binding" evidence="1">
    <location>
        <begin position="9"/>
        <end position="129"/>
    </location>
</feature>
<evidence type="ECO:0000313" key="3">
    <source>
        <dbReference type="Proteomes" id="UP001431429"/>
    </source>
</evidence>
<sequence length="196" mass="21333">MNDPRPLYDQAAAQFSTLLKVVTPARLSDPTPCAKFDVRGLLAHSVNGLNMWAMIGDGEDWTKAPPREGTIADHAWAAAYDDAHHRFTRAWSDDAKLGRMFSAPWAEQLPGGAMVAFVLLENVVHAWDLSQALGWSPPLESALAEAVLPMAREQIPAFPRGGEMPFGEVREAPTGADVYGQLAAWLGREVPHSPSH</sequence>
<dbReference type="InterPro" id="IPR034660">
    <property type="entry name" value="DinB/YfiT-like"/>
</dbReference>
<comment type="caution">
    <text evidence="2">The sequence shown here is derived from an EMBL/GenBank/DDBJ whole genome shotgun (WGS) entry which is preliminary data.</text>
</comment>
<dbReference type="InterPro" id="IPR017520">
    <property type="entry name" value="CHP03086"/>
</dbReference>
<gene>
    <name evidence="2" type="ORF">NBG84_36220</name>
</gene>